<dbReference type="GO" id="GO:0003677">
    <property type="term" value="F:DNA binding"/>
    <property type="evidence" value="ECO:0007669"/>
    <property type="project" value="UniProtKB-UniRule"/>
</dbReference>
<feature type="domain" description="Tyr recombinase" evidence="4">
    <location>
        <begin position="111"/>
        <end position="313"/>
    </location>
</feature>
<evidence type="ECO:0000256" key="3">
    <source>
        <dbReference type="PROSITE-ProRule" id="PRU01248"/>
    </source>
</evidence>
<dbReference type="Gene3D" id="1.10.150.130">
    <property type="match status" value="1"/>
</dbReference>
<sequence>MSYLNNFILLGDFLSHLVESKKKASTISMYKHDLKQFFEWLNESHPNIPSEILPGDKKYYDEYFTYLKEKNLSEANLRRVASHLNGMLKYYSLTDDIGLLQATTKKQRALTDTDFITESDASILLDSVISHEHLSDIQLQIHKYIGPRNHSMFILMLRYGLTINEVVSLNIQDINFAQNTLTVNTGKSKRTLELSKHDKKTIYDYLLTIPLLFRPKDYTNDPLFISFHPQKMVYWYDYNLNKPKRISIIGTKRMIEREVKRSGIQAIVRSTHFRNSCILNKIHDGYSNEHIIYYFGLSSRHALYRFKRYLKTK</sequence>
<dbReference type="InterPro" id="IPR002104">
    <property type="entry name" value="Integrase_catalytic"/>
</dbReference>
<evidence type="ECO:0000313" key="6">
    <source>
        <dbReference type="EMBL" id="AKP80322.1"/>
    </source>
</evidence>
<dbReference type="InterPro" id="IPR010998">
    <property type="entry name" value="Integrase_recombinase_N"/>
</dbReference>
<evidence type="ECO:0000313" key="7">
    <source>
        <dbReference type="Proteomes" id="UP000036410"/>
    </source>
</evidence>
<dbReference type="PROSITE" id="PS51898">
    <property type="entry name" value="TYR_RECOMBINASE"/>
    <property type="match status" value="1"/>
</dbReference>
<evidence type="ECO:0000256" key="2">
    <source>
        <dbReference type="ARBA" id="ARBA00023172"/>
    </source>
</evidence>
<dbReference type="InterPro" id="IPR044068">
    <property type="entry name" value="CB"/>
</dbReference>
<dbReference type="AlphaFoldDB" id="A0A830PSY9"/>
<gene>
    <name evidence="6" type="ORF">AS52_05424</name>
</gene>
<name>A0A830PSY9_PRIMG</name>
<evidence type="ECO:0000256" key="1">
    <source>
        <dbReference type="ARBA" id="ARBA00023125"/>
    </source>
</evidence>
<dbReference type="Gene3D" id="1.10.443.10">
    <property type="entry name" value="Intergrase catalytic core"/>
    <property type="match status" value="1"/>
</dbReference>
<dbReference type="Proteomes" id="UP000036410">
    <property type="component" value="Plasmid p1"/>
</dbReference>
<proteinExistence type="predicted"/>
<dbReference type="RefSeq" id="WP_228123076.1">
    <property type="nucleotide sequence ID" value="NZ_CP010587.1"/>
</dbReference>
<reference evidence="6 7" key="1">
    <citation type="submission" date="2015-01" db="EMBL/GenBank/DDBJ databases">
        <title>Genome sequence of bacillus megaterium Q3.</title>
        <authorList>
            <person name="Wang Y."/>
            <person name="Luo K."/>
            <person name="Bai L."/>
            <person name="Luo F."/>
        </authorList>
    </citation>
    <scope>NUCLEOTIDE SEQUENCE [LARGE SCALE GENOMIC DNA]</scope>
    <source>
        <strain evidence="6 7">Q3</strain>
        <plasmid evidence="6 7">p1</plasmid>
    </source>
</reference>
<geneLocation type="plasmid" evidence="6 7">
    <name>p1</name>
</geneLocation>
<keyword evidence="6" id="KW-0614">Plasmid</keyword>
<dbReference type="InterPro" id="IPR050090">
    <property type="entry name" value="Tyrosine_recombinase_XerCD"/>
</dbReference>
<dbReference type="InterPro" id="IPR013762">
    <property type="entry name" value="Integrase-like_cat_sf"/>
</dbReference>
<accession>A0A830PSY9</accession>
<keyword evidence="1 3" id="KW-0238">DNA-binding</keyword>
<evidence type="ECO:0000259" key="5">
    <source>
        <dbReference type="PROSITE" id="PS51900"/>
    </source>
</evidence>
<dbReference type="SUPFAM" id="SSF56349">
    <property type="entry name" value="DNA breaking-rejoining enzymes"/>
    <property type="match status" value="1"/>
</dbReference>
<dbReference type="GO" id="GO:0015074">
    <property type="term" value="P:DNA integration"/>
    <property type="evidence" value="ECO:0007669"/>
    <property type="project" value="InterPro"/>
</dbReference>
<dbReference type="PROSITE" id="PS51900">
    <property type="entry name" value="CB"/>
    <property type="match status" value="1"/>
</dbReference>
<evidence type="ECO:0000259" key="4">
    <source>
        <dbReference type="PROSITE" id="PS51898"/>
    </source>
</evidence>
<dbReference type="CDD" id="cd00397">
    <property type="entry name" value="DNA_BRE_C"/>
    <property type="match status" value="1"/>
</dbReference>
<dbReference type="InterPro" id="IPR011010">
    <property type="entry name" value="DNA_brk_join_enz"/>
</dbReference>
<dbReference type="GO" id="GO:0006310">
    <property type="term" value="P:DNA recombination"/>
    <property type="evidence" value="ECO:0007669"/>
    <property type="project" value="UniProtKB-KW"/>
</dbReference>
<organism evidence="6 7">
    <name type="scientific">Priestia megaterium Q3</name>
    <dbReference type="NCBI Taxonomy" id="1452722"/>
    <lineage>
        <taxon>Bacteria</taxon>
        <taxon>Bacillati</taxon>
        <taxon>Bacillota</taxon>
        <taxon>Bacilli</taxon>
        <taxon>Bacillales</taxon>
        <taxon>Bacillaceae</taxon>
        <taxon>Priestia</taxon>
    </lineage>
</organism>
<protein>
    <submittedName>
        <fullName evidence="6">Site-specific tyrosine recombinase XerC</fullName>
    </submittedName>
</protein>
<dbReference type="PANTHER" id="PTHR30349">
    <property type="entry name" value="PHAGE INTEGRASE-RELATED"/>
    <property type="match status" value="1"/>
</dbReference>
<feature type="domain" description="Core-binding (CB)" evidence="5">
    <location>
        <begin position="4"/>
        <end position="92"/>
    </location>
</feature>
<dbReference type="PANTHER" id="PTHR30349:SF86">
    <property type="entry name" value="INTEGRASE_RECOMBINASE AQ_AA09-RELATED"/>
    <property type="match status" value="1"/>
</dbReference>
<keyword evidence="2" id="KW-0233">DNA recombination</keyword>
<dbReference type="EMBL" id="CP010587">
    <property type="protein sequence ID" value="AKP80322.1"/>
    <property type="molecule type" value="Genomic_DNA"/>
</dbReference>
<dbReference type="Pfam" id="PF00589">
    <property type="entry name" value="Phage_integrase"/>
    <property type="match status" value="1"/>
</dbReference>
<dbReference type="SUPFAM" id="SSF47823">
    <property type="entry name" value="lambda integrase-like, N-terminal domain"/>
    <property type="match status" value="1"/>
</dbReference>